<organism evidence="4 5">
    <name type="scientific">Actinomadura meridiana</name>
    <dbReference type="NCBI Taxonomy" id="559626"/>
    <lineage>
        <taxon>Bacteria</taxon>
        <taxon>Bacillati</taxon>
        <taxon>Actinomycetota</taxon>
        <taxon>Actinomycetes</taxon>
        <taxon>Streptosporangiales</taxon>
        <taxon>Thermomonosporaceae</taxon>
        <taxon>Actinomadura</taxon>
    </lineage>
</organism>
<reference evidence="5" key="1">
    <citation type="journal article" date="2019" name="Int. J. Syst. Evol. Microbiol.">
        <title>The Global Catalogue of Microorganisms (GCM) 10K type strain sequencing project: providing services to taxonomists for standard genome sequencing and annotation.</title>
        <authorList>
            <consortium name="The Broad Institute Genomics Platform"/>
            <consortium name="The Broad Institute Genome Sequencing Center for Infectious Disease"/>
            <person name="Wu L."/>
            <person name="Ma J."/>
        </authorList>
    </citation>
    <scope>NUCLEOTIDE SEQUENCE [LARGE SCALE GENOMIC DNA]</scope>
    <source>
        <strain evidence="5">JCM 17440</strain>
    </source>
</reference>
<comment type="similarity">
    <text evidence="1">Belongs to the NAD(P)-dependent epimerase/dehydratase family.</text>
</comment>
<feature type="domain" description="NAD-dependent epimerase/dehydratase" evidence="3">
    <location>
        <begin position="29"/>
        <end position="247"/>
    </location>
</feature>
<dbReference type="Pfam" id="PF01370">
    <property type="entry name" value="Epimerase"/>
    <property type="match status" value="1"/>
</dbReference>
<keyword evidence="5" id="KW-1185">Reference proteome</keyword>
<dbReference type="Proteomes" id="UP001501710">
    <property type="component" value="Unassembled WGS sequence"/>
</dbReference>
<name>A0ABP8BRR4_9ACTN</name>
<evidence type="ECO:0000259" key="3">
    <source>
        <dbReference type="Pfam" id="PF01370"/>
    </source>
</evidence>
<evidence type="ECO:0000256" key="2">
    <source>
        <dbReference type="SAM" id="MobiDB-lite"/>
    </source>
</evidence>
<protein>
    <submittedName>
        <fullName evidence="4">NAD-dependent epimerase/dehydratase family protein</fullName>
    </submittedName>
</protein>
<sequence length="325" mass="33998">MSHERTAGEPMTGTATERREDVGVAGRRVLVTGGSGFIGRRLVGALLAAGAEPVVVDQNPHPDPAVRSVVGDLCDPDVRAAAVTEGLDGMVHLAALTSVLRSIEDPAGVYRLNVDATAGLLELCRERGVPRVVFASTNAVTGDVGGTAINERLPLRPLTPYGATKAAAEMLLSAYTGVYGMQTCAVRFANVYGPGMRHKDSFVPRLMRAASAGEGVQVYGDGAQLRDYVHVDDVVQAVLLAWQAGHTGPLVVGSGHSTSVNELIETARDVTGAPIPAEYVAGKAGEMPAVVLDIAEARALGYTPRHDLRSGMETVWPDFAPVEVA</sequence>
<evidence type="ECO:0000313" key="4">
    <source>
        <dbReference type="EMBL" id="GAA4223990.1"/>
    </source>
</evidence>
<gene>
    <name evidence="4" type="ORF">GCM10022254_02470</name>
</gene>
<evidence type="ECO:0000313" key="5">
    <source>
        <dbReference type="Proteomes" id="UP001501710"/>
    </source>
</evidence>
<dbReference type="EMBL" id="BAABAS010000001">
    <property type="protein sequence ID" value="GAA4223990.1"/>
    <property type="molecule type" value="Genomic_DNA"/>
</dbReference>
<feature type="region of interest" description="Disordered" evidence="2">
    <location>
        <begin position="1"/>
        <end position="20"/>
    </location>
</feature>
<dbReference type="SUPFAM" id="SSF51735">
    <property type="entry name" value="NAD(P)-binding Rossmann-fold domains"/>
    <property type="match status" value="1"/>
</dbReference>
<comment type="caution">
    <text evidence="4">The sequence shown here is derived from an EMBL/GenBank/DDBJ whole genome shotgun (WGS) entry which is preliminary data.</text>
</comment>
<dbReference type="PANTHER" id="PTHR43000">
    <property type="entry name" value="DTDP-D-GLUCOSE 4,6-DEHYDRATASE-RELATED"/>
    <property type="match status" value="1"/>
</dbReference>
<evidence type="ECO:0000256" key="1">
    <source>
        <dbReference type="ARBA" id="ARBA00007637"/>
    </source>
</evidence>
<proteinExistence type="inferred from homology"/>
<accession>A0ABP8BRR4</accession>
<dbReference type="InterPro" id="IPR036291">
    <property type="entry name" value="NAD(P)-bd_dom_sf"/>
</dbReference>
<dbReference type="InterPro" id="IPR001509">
    <property type="entry name" value="Epimerase_deHydtase"/>
</dbReference>
<dbReference type="Gene3D" id="3.40.50.720">
    <property type="entry name" value="NAD(P)-binding Rossmann-like Domain"/>
    <property type="match status" value="1"/>
</dbReference>